<protein>
    <recommendedName>
        <fullName evidence="4">HIT domain-containing protein</fullName>
    </recommendedName>
</protein>
<reference evidence="5 6" key="1">
    <citation type="journal article" date="2016" name="Nat. Commun.">
        <title>Thousands of microbial genomes shed light on interconnected biogeochemical processes in an aquifer system.</title>
        <authorList>
            <person name="Anantharaman K."/>
            <person name="Brown C.T."/>
            <person name="Hug L.A."/>
            <person name="Sharon I."/>
            <person name="Castelle C.J."/>
            <person name="Probst A.J."/>
            <person name="Thomas B.C."/>
            <person name="Singh A."/>
            <person name="Wilkins M.J."/>
            <person name="Karaoz U."/>
            <person name="Brodie E.L."/>
            <person name="Williams K.H."/>
            <person name="Hubbard S.S."/>
            <person name="Banfield J.F."/>
        </authorList>
    </citation>
    <scope>NUCLEOTIDE SEQUENCE [LARGE SCALE GENOMIC DNA]</scope>
</reference>
<sequence length="137" mass="16303">MKNCVFCQISRNQIKDPYRIIYSDKKYLAMLVLHPQTRGHFIVFPKSHFSNIKELENKEQFFRLVIKLAEEKTKRMRAPAYVLKLNNNVYLLDKDTMHVGHIHAHVIPMYSKEDLKRKPKQIPKKELSNIKKALISR</sequence>
<accession>A0A1F8BXN8</accession>
<dbReference type="Pfam" id="PF01230">
    <property type="entry name" value="HIT"/>
    <property type="match status" value="1"/>
</dbReference>
<dbReference type="AlphaFoldDB" id="A0A1F8BXN8"/>
<dbReference type="GO" id="GO:0003824">
    <property type="term" value="F:catalytic activity"/>
    <property type="evidence" value="ECO:0007669"/>
    <property type="project" value="InterPro"/>
</dbReference>
<dbReference type="InterPro" id="IPR036265">
    <property type="entry name" value="HIT-like_sf"/>
</dbReference>
<dbReference type="GO" id="GO:0009117">
    <property type="term" value="P:nucleotide metabolic process"/>
    <property type="evidence" value="ECO:0007669"/>
    <property type="project" value="TreeGrafter"/>
</dbReference>
<dbReference type="STRING" id="1802525.A2975_00445"/>
<feature type="short sequence motif" description="Histidine triad motif" evidence="2 3">
    <location>
        <begin position="101"/>
        <end position="105"/>
    </location>
</feature>
<feature type="active site" description="Tele-AMP-histidine intermediate" evidence="1">
    <location>
        <position position="103"/>
    </location>
</feature>
<evidence type="ECO:0000256" key="2">
    <source>
        <dbReference type="PIRSR" id="PIRSR601310-3"/>
    </source>
</evidence>
<dbReference type="PANTHER" id="PTHR46648">
    <property type="entry name" value="HIT FAMILY PROTEIN 1"/>
    <property type="match status" value="1"/>
</dbReference>
<evidence type="ECO:0000256" key="3">
    <source>
        <dbReference type="PROSITE-ProRule" id="PRU00464"/>
    </source>
</evidence>
<organism evidence="5 6">
    <name type="scientific">Candidatus Woesebacteria bacterium RIFCSPLOWO2_01_FULL_44_14</name>
    <dbReference type="NCBI Taxonomy" id="1802525"/>
    <lineage>
        <taxon>Bacteria</taxon>
        <taxon>Candidatus Woeseibacteriota</taxon>
    </lineage>
</organism>
<evidence type="ECO:0000256" key="1">
    <source>
        <dbReference type="PIRSR" id="PIRSR601310-1"/>
    </source>
</evidence>
<name>A0A1F8BXN8_9BACT</name>
<dbReference type="SUPFAM" id="SSF54197">
    <property type="entry name" value="HIT-like"/>
    <property type="match status" value="1"/>
</dbReference>
<dbReference type="PANTHER" id="PTHR46648:SF1">
    <property type="entry name" value="ADENOSINE 5'-MONOPHOSPHORAMIDASE HNT1"/>
    <property type="match status" value="1"/>
</dbReference>
<dbReference type="Gene3D" id="3.30.428.10">
    <property type="entry name" value="HIT-like"/>
    <property type="match status" value="1"/>
</dbReference>
<dbReference type="InterPro" id="IPR001310">
    <property type="entry name" value="Histidine_triad_HIT"/>
</dbReference>
<comment type="caution">
    <text evidence="5">The sequence shown here is derived from an EMBL/GenBank/DDBJ whole genome shotgun (WGS) entry which is preliminary data.</text>
</comment>
<dbReference type="InterPro" id="IPR011146">
    <property type="entry name" value="HIT-like"/>
</dbReference>
<dbReference type="EMBL" id="MGHL01000017">
    <property type="protein sequence ID" value="OGM68826.1"/>
    <property type="molecule type" value="Genomic_DNA"/>
</dbReference>
<gene>
    <name evidence="5" type="ORF">A2975_00445</name>
</gene>
<feature type="domain" description="HIT" evidence="4">
    <location>
        <begin position="5"/>
        <end position="117"/>
    </location>
</feature>
<evidence type="ECO:0000259" key="4">
    <source>
        <dbReference type="PROSITE" id="PS51084"/>
    </source>
</evidence>
<evidence type="ECO:0000313" key="6">
    <source>
        <dbReference type="Proteomes" id="UP000178429"/>
    </source>
</evidence>
<dbReference type="Proteomes" id="UP000178429">
    <property type="component" value="Unassembled WGS sequence"/>
</dbReference>
<proteinExistence type="predicted"/>
<evidence type="ECO:0000313" key="5">
    <source>
        <dbReference type="EMBL" id="OGM68826.1"/>
    </source>
</evidence>
<dbReference type="PROSITE" id="PS51084">
    <property type="entry name" value="HIT_2"/>
    <property type="match status" value="1"/>
</dbReference>